<sequence>VRANQADIGSGLSAEKEAPVTEAVPVEAATDAGVEAGSEGPGEETEGLETPAPPAVKPGSAGRGPGGPPKPKGGLQIRQLHAAVCHAHQFVGSERLAMELVPRCRPLKEQIQQTVHSICVAQRGSHAFSTEKALREGVDYE</sequence>
<evidence type="ECO:0000313" key="2">
    <source>
        <dbReference type="EMBL" id="CAE8716751.1"/>
    </source>
</evidence>
<dbReference type="AlphaFoldDB" id="A0A813L338"/>
<organism evidence="2 3">
    <name type="scientific">Polarella glacialis</name>
    <name type="common">Dinoflagellate</name>
    <dbReference type="NCBI Taxonomy" id="89957"/>
    <lineage>
        <taxon>Eukaryota</taxon>
        <taxon>Sar</taxon>
        <taxon>Alveolata</taxon>
        <taxon>Dinophyceae</taxon>
        <taxon>Suessiales</taxon>
        <taxon>Suessiaceae</taxon>
        <taxon>Polarella</taxon>
    </lineage>
</organism>
<feature type="compositionally biased region" description="Low complexity" evidence="1">
    <location>
        <begin position="20"/>
        <end position="38"/>
    </location>
</feature>
<gene>
    <name evidence="2" type="ORF">PGLA2088_LOCUS39205</name>
</gene>
<dbReference type="EMBL" id="CAJNNW010033029">
    <property type="protein sequence ID" value="CAE8716751.1"/>
    <property type="molecule type" value="Genomic_DNA"/>
</dbReference>
<comment type="caution">
    <text evidence="2">The sequence shown here is derived from an EMBL/GenBank/DDBJ whole genome shotgun (WGS) entry which is preliminary data.</text>
</comment>
<evidence type="ECO:0000256" key="1">
    <source>
        <dbReference type="SAM" id="MobiDB-lite"/>
    </source>
</evidence>
<evidence type="ECO:0000313" key="3">
    <source>
        <dbReference type="Proteomes" id="UP000626109"/>
    </source>
</evidence>
<feature type="non-terminal residue" evidence="2">
    <location>
        <position position="141"/>
    </location>
</feature>
<dbReference type="Proteomes" id="UP000626109">
    <property type="component" value="Unassembled WGS sequence"/>
</dbReference>
<feature type="region of interest" description="Disordered" evidence="1">
    <location>
        <begin position="1"/>
        <end position="75"/>
    </location>
</feature>
<proteinExistence type="predicted"/>
<protein>
    <submittedName>
        <fullName evidence="2">Uncharacterized protein</fullName>
    </submittedName>
</protein>
<feature type="non-terminal residue" evidence="2">
    <location>
        <position position="1"/>
    </location>
</feature>
<name>A0A813L338_POLGL</name>
<accession>A0A813L338</accession>
<reference evidence="2" key="1">
    <citation type="submission" date="2021-02" db="EMBL/GenBank/DDBJ databases">
        <authorList>
            <person name="Dougan E. K."/>
            <person name="Rhodes N."/>
            <person name="Thang M."/>
            <person name="Chan C."/>
        </authorList>
    </citation>
    <scope>NUCLEOTIDE SEQUENCE</scope>
</reference>